<dbReference type="InterPro" id="IPR051482">
    <property type="entry name" value="Cholesterol_transport"/>
</dbReference>
<feature type="compositionally biased region" description="Polar residues" evidence="3">
    <location>
        <begin position="59"/>
        <end position="68"/>
    </location>
</feature>
<keyword evidence="4" id="KW-1133">Transmembrane helix</keyword>
<dbReference type="GO" id="GO:0120015">
    <property type="term" value="F:sterol transfer activity"/>
    <property type="evidence" value="ECO:0007669"/>
    <property type="project" value="TreeGrafter"/>
</dbReference>
<dbReference type="InterPro" id="IPR031968">
    <property type="entry name" value="VASt"/>
</dbReference>
<keyword evidence="7" id="KW-1185">Reference proteome</keyword>
<feature type="domain" description="VASt" evidence="5">
    <location>
        <begin position="99"/>
        <end position="277"/>
    </location>
</feature>
<evidence type="ECO:0000313" key="7">
    <source>
        <dbReference type="Proteomes" id="UP001432027"/>
    </source>
</evidence>
<reference evidence="6" key="1">
    <citation type="submission" date="2023-10" db="EMBL/GenBank/DDBJ databases">
        <title>Genome assembly of Pristionchus species.</title>
        <authorList>
            <person name="Yoshida K."/>
            <person name="Sommer R.J."/>
        </authorList>
    </citation>
    <scope>NUCLEOTIDE SEQUENCE</scope>
    <source>
        <strain evidence="6">RS0144</strain>
    </source>
</reference>
<organism evidence="6 7">
    <name type="scientific">Pristionchus entomophagus</name>
    <dbReference type="NCBI Taxonomy" id="358040"/>
    <lineage>
        <taxon>Eukaryota</taxon>
        <taxon>Metazoa</taxon>
        <taxon>Ecdysozoa</taxon>
        <taxon>Nematoda</taxon>
        <taxon>Chromadorea</taxon>
        <taxon>Rhabditida</taxon>
        <taxon>Rhabditina</taxon>
        <taxon>Diplogasteromorpha</taxon>
        <taxon>Diplogasteroidea</taxon>
        <taxon>Neodiplogasteridae</taxon>
        <taxon>Pristionchus</taxon>
    </lineage>
</organism>
<dbReference type="GO" id="GO:0032366">
    <property type="term" value="P:intracellular sterol transport"/>
    <property type="evidence" value="ECO:0007669"/>
    <property type="project" value="TreeGrafter"/>
</dbReference>
<evidence type="ECO:0000256" key="4">
    <source>
        <dbReference type="SAM" id="Phobius"/>
    </source>
</evidence>
<evidence type="ECO:0000259" key="5">
    <source>
        <dbReference type="PROSITE" id="PS51778"/>
    </source>
</evidence>
<dbReference type="GO" id="GO:0140268">
    <property type="term" value="C:endoplasmic reticulum-plasma membrane contact site"/>
    <property type="evidence" value="ECO:0007669"/>
    <property type="project" value="TreeGrafter"/>
</dbReference>
<dbReference type="Pfam" id="PF16016">
    <property type="entry name" value="VASt"/>
    <property type="match status" value="1"/>
</dbReference>
<protein>
    <recommendedName>
        <fullName evidence="5">VASt domain-containing protein</fullName>
    </recommendedName>
</protein>
<name>A0AAV5TI16_9BILA</name>
<evidence type="ECO:0000256" key="3">
    <source>
        <dbReference type="SAM" id="MobiDB-lite"/>
    </source>
</evidence>
<gene>
    <name evidence="6" type="ORF">PENTCL1PPCAC_16094</name>
</gene>
<dbReference type="EMBL" id="BTSX01000004">
    <property type="protein sequence ID" value="GMS93919.1"/>
    <property type="molecule type" value="Genomic_DNA"/>
</dbReference>
<dbReference type="GO" id="GO:0032934">
    <property type="term" value="F:sterol binding"/>
    <property type="evidence" value="ECO:0007669"/>
    <property type="project" value="TreeGrafter"/>
</dbReference>
<dbReference type="PANTHER" id="PTHR23319">
    <property type="entry name" value="GRAM DOMAIN CONTAINING 1B, ISOFORM E"/>
    <property type="match status" value="1"/>
</dbReference>
<evidence type="ECO:0000256" key="1">
    <source>
        <dbReference type="ARBA" id="ARBA00004370"/>
    </source>
</evidence>
<feature type="transmembrane region" description="Helical" evidence="4">
    <location>
        <begin position="347"/>
        <end position="371"/>
    </location>
</feature>
<dbReference type="GO" id="GO:0005789">
    <property type="term" value="C:endoplasmic reticulum membrane"/>
    <property type="evidence" value="ECO:0007669"/>
    <property type="project" value="TreeGrafter"/>
</dbReference>
<proteinExistence type="predicted"/>
<comment type="caution">
    <text evidence="6">The sequence shown here is derived from an EMBL/GenBank/DDBJ whole genome shotgun (WGS) entry which is preliminary data.</text>
</comment>
<feature type="region of interest" description="Disordered" evidence="3">
    <location>
        <begin position="47"/>
        <end position="83"/>
    </location>
</feature>
<dbReference type="GO" id="GO:0005886">
    <property type="term" value="C:plasma membrane"/>
    <property type="evidence" value="ECO:0007669"/>
    <property type="project" value="TreeGrafter"/>
</dbReference>
<keyword evidence="2 4" id="KW-0472">Membrane</keyword>
<sequence>MERLQNLAVDGAFRISSLTEAPFHRITHFTYEPDFDETELPSPFADEEIENPFDRSSKLRTTTRQSQRGRIHQPVSEENSRPDIPDEIRCTECSCDDHTGKKLLDQVFPKSPSQLFDLLFTNSPWYVQLSSALKHIAHAKLPLKYSGYSASEWATDKDGVRRRTCTYTMALNHAMAPETCVVTERQVYTEFTGGYTIVQETQNSGVPYCESFHVLCTYCVMGYGSGQARLVVHGALIFSKSVWGMIRGYIEKSTTQGLTEHYDALQTALTEACEKTSRESIGHPVNSRNRTGTSIEVENNIEATTVAEVQRFTESISSIHNRQMAEHGHEEPCFDVPLFGRVRRIDFYGVGILSLLVFVAISQFLLVLRMLPHPPPDSRLSEAFERYLAPSISQRTPQKDESRLDIDSLIDAIGRIGTQLKQVRDAKSQNGEL</sequence>
<keyword evidence="4" id="KW-0812">Transmembrane</keyword>
<evidence type="ECO:0000313" key="6">
    <source>
        <dbReference type="EMBL" id="GMS93919.1"/>
    </source>
</evidence>
<dbReference type="PANTHER" id="PTHR23319:SF4">
    <property type="entry name" value="GRAM DOMAIN CONTAINING 1B, ISOFORM E"/>
    <property type="match status" value="1"/>
</dbReference>
<comment type="subcellular location">
    <subcellularLocation>
        <location evidence="1">Membrane</location>
    </subcellularLocation>
</comment>
<dbReference type="PROSITE" id="PS51778">
    <property type="entry name" value="VAST"/>
    <property type="match status" value="1"/>
</dbReference>
<evidence type="ECO:0000256" key="2">
    <source>
        <dbReference type="ARBA" id="ARBA00023136"/>
    </source>
</evidence>
<dbReference type="AlphaFoldDB" id="A0AAV5TI16"/>
<dbReference type="Proteomes" id="UP001432027">
    <property type="component" value="Unassembled WGS sequence"/>
</dbReference>
<accession>A0AAV5TI16</accession>